<keyword evidence="4" id="KW-1185">Reference proteome</keyword>
<dbReference type="NCBIfam" id="TIGR01826">
    <property type="entry name" value="CofD_related"/>
    <property type="match status" value="1"/>
</dbReference>
<dbReference type="RefSeq" id="WP_119310934.1">
    <property type="nucleotide sequence ID" value="NZ_CP034413.3"/>
</dbReference>
<dbReference type="HAMAP" id="MF_00973">
    <property type="entry name" value="Gluconeogen_factor"/>
    <property type="match status" value="1"/>
</dbReference>
<dbReference type="KEGG" id="obj:EIO64_17790"/>
<protein>
    <recommendedName>
        <fullName evidence="2">Putative gluconeogenesis factor</fullName>
    </recommendedName>
</protein>
<dbReference type="Gene3D" id="3.40.50.10680">
    <property type="entry name" value="CofD-like domains"/>
    <property type="match status" value="1"/>
</dbReference>
<name>A0A4D7ANH1_9FIRM</name>
<dbReference type="InterPro" id="IPR010119">
    <property type="entry name" value="Gluconeogen_factor"/>
</dbReference>
<reference evidence="4" key="1">
    <citation type="submission" date="2018-12" db="EMBL/GenBank/DDBJ databases">
        <title>Dusodibacter welbiota gen. nov., sp. nov., isolated from human faeces and emended description of the Oscillibacter genus.</title>
        <authorList>
            <person name="Le Roy T."/>
            <person name="Van der Smissen P."/>
            <person name="Delzenne N."/>
            <person name="Muccioli G."/>
            <person name="Collet J.F."/>
            <person name="Cani P.D."/>
        </authorList>
    </citation>
    <scope>NUCLEOTIDE SEQUENCE [LARGE SCALE GENOMIC DNA]</scope>
    <source>
        <strain evidence="4">J115</strain>
    </source>
</reference>
<dbReference type="CDD" id="cd07187">
    <property type="entry name" value="YvcK_like"/>
    <property type="match status" value="1"/>
</dbReference>
<dbReference type="GO" id="GO:0043743">
    <property type="term" value="F:LPPG:FO 2-phospho-L-lactate transferase activity"/>
    <property type="evidence" value="ECO:0007669"/>
    <property type="project" value="InterPro"/>
</dbReference>
<accession>A0A4D7ANH1</accession>
<gene>
    <name evidence="3" type="ORF">EIO64_17790</name>
</gene>
<dbReference type="GO" id="GO:0005737">
    <property type="term" value="C:cytoplasm"/>
    <property type="evidence" value="ECO:0007669"/>
    <property type="project" value="UniProtKB-SubCell"/>
</dbReference>
<dbReference type="SUPFAM" id="SSF142338">
    <property type="entry name" value="CofD-like"/>
    <property type="match status" value="1"/>
</dbReference>
<comment type="similarity">
    <text evidence="2">Belongs to the gluconeogenesis factor family.</text>
</comment>
<dbReference type="InterPro" id="IPR038136">
    <property type="entry name" value="CofD-like_dom_sf"/>
</dbReference>
<dbReference type="InterPro" id="IPR002882">
    <property type="entry name" value="CofD"/>
</dbReference>
<evidence type="ECO:0000313" key="3">
    <source>
        <dbReference type="EMBL" id="QCI60829.1"/>
    </source>
</evidence>
<dbReference type="AlphaFoldDB" id="A0A4D7ANH1"/>
<dbReference type="PANTHER" id="PTHR30135">
    <property type="entry name" value="UNCHARACTERIZED PROTEIN YVCK-RELATED"/>
    <property type="match status" value="1"/>
</dbReference>
<evidence type="ECO:0000313" key="4">
    <source>
        <dbReference type="Proteomes" id="UP000298642"/>
    </source>
</evidence>
<dbReference type="EMBL" id="CP034413">
    <property type="protein sequence ID" value="QCI60829.1"/>
    <property type="molecule type" value="Genomic_DNA"/>
</dbReference>
<comment type="subcellular location">
    <subcellularLocation>
        <location evidence="2">Cytoplasm</location>
    </subcellularLocation>
</comment>
<dbReference type="PANTHER" id="PTHR30135:SF3">
    <property type="entry name" value="GLUCONEOGENESIS FACTOR-RELATED"/>
    <property type="match status" value="1"/>
</dbReference>
<evidence type="ECO:0000256" key="1">
    <source>
        <dbReference type="ARBA" id="ARBA00022490"/>
    </source>
</evidence>
<comment type="function">
    <text evidence="2">Required for morphogenesis under gluconeogenic growth conditions.</text>
</comment>
<evidence type="ECO:0000256" key="2">
    <source>
        <dbReference type="HAMAP-Rule" id="MF_00973"/>
    </source>
</evidence>
<dbReference type="GO" id="GO:0008360">
    <property type="term" value="P:regulation of cell shape"/>
    <property type="evidence" value="ECO:0007669"/>
    <property type="project" value="UniProtKB-UniRule"/>
</dbReference>
<proteinExistence type="inferred from homology"/>
<dbReference type="Pfam" id="PF01933">
    <property type="entry name" value="CofD"/>
    <property type="match status" value="1"/>
</dbReference>
<dbReference type="Proteomes" id="UP000298642">
    <property type="component" value="Chromosome"/>
</dbReference>
<organism evidence="3 4">
    <name type="scientific">Dysosmobacter welbionis</name>
    <dbReference type="NCBI Taxonomy" id="2093857"/>
    <lineage>
        <taxon>Bacteria</taxon>
        <taxon>Bacillati</taxon>
        <taxon>Bacillota</taxon>
        <taxon>Clostridia</taxon>
        <taxon>Eubacteriales</taxon>
        <taxon>Oscillospiraceae</taxon>
        <taxon>Dysosmobacter</taxon>
    </lineage>
</organism>
<keyword evidence="1 2" id="KW-0963">Cytoplasm</keyword>
<sequence>MREQEYRVPRAHGPKVAVIGGGHGLSNMLRGLKQYTENISAIVTVADDGGGSGMLRQDLGMPPPGDIRSCMEALANTEPVMRELLHYRFTEGSLAGQSFGNLFLAALNGISPSFDAAVRRMSQVLAITGRVLPVTTADVQLEAEFENGATVVGESKIFYCKKQEDCRIRQVRLIPSRPKALPEAVSAIADADMIVLGPGSLYTSIIPNLLVDGIVKAIRESDALKVYVCNVMTQEGETEGYTVSDHIAAIFAHSAQGLFRLCLTNSSPIPKAVAARYAEEGAERIRCDKSACAALGVEVVERPVATVESGFVRHSSAALARELILLHAERSVRIAGARFRPREDSYQMEEQK</sequence>